<dbReference type="InterPro" id="IPR011256">
    <property type="entry name" value="Reg_factor_effector_dom_sf"/>
</dbReference>
<sequence>MKNFSKISQALHYIDDNLDDDLSYEIVAETFHFSPFYFHHIFSAIVGKTITMFIRERRLEKACRMLSNTSEPITTICFACGFNSSQSFSRTFKSYYGMSPNAFRKCGYVPDIVSVEEMIKKFANRLKGGILVSPNIVKKGKMLVAGITGNGNETGKLWSEFSKVKDKIDNKVSENGYEIRLFGEEINTCHVGVSVKDDNTKGLTYLMLPTSLYASFDVYISKGYTSENDAINKWLTDNKDYYERSLLDGKSYVVESYDERFNEGNDESIVEVWIPITKK</sequence>
<name>A0A1I0R5X4_9FIRM</name>
<dbReference type="PROSITE" id="PS01124">
    <property type="entry name" value="HTH_ARAC_FAMILY_2"/>
    <property type="match status" value="1"/>
</dbReference>
<dbReference type="InterPro" id="IPR020449">
    <property type="entry name" value="Tscrpt_reg_AraC-type_HTH"/>
</dbReference>
<dbReference type="PANTHER" id="PTHR47504:SF5">
    <property type="entry name" value="RIGHT ORIGIN-BINDING PROTEIN"/>
    <property type="match status" value="1"/>
</dbReference>
<dbReference type="SMART" id="SM00871">
    <property type="entry name" value="AraC_E_bind"/>
    <property type="match status" value="1"/>
</dbReference>
<dbReference type="PANTHER" id="PTHR47504">
    <property type="entry name" value="RIGHT ORIGIN-BINDING PROTEIN"/>
    <property type="match status" value="1"/>
</dbReference>
<evidence type="ECO:0000256" key="2">
    <source>
        <dbReference type="ARBA" id="ARBA00023125"/>
    </source>
</evidence>
<dbReference type="SMART" id="SM00342">
    <property type="entry name" value="HTH_ARAC"/>
    <property type="match status" value="1"/>
</dbReference>
<evidence type="ECO:0000256" key="3">
    <source>
        <dbReference type="ARBA" id="ARBA00023163"/>
    </source>
</evidence>
<dbReference type="GO" id="GO:0043565">
    <property type="term" value="F:sequence-specific DNA binding"/>
    <property type="evidence" value="ECO:0007669"/>
    <property type="project" value="InterPro"/>
</dbReference>
<dbReference type="InterPro" id="IPR018060">
    <property type="entry name" value="HTH_AraC"/>
</dbReference>
<keyword evidence="1" id="KW-0805">Transcription regulation</keyword>
<dbReference type="EMBL" id="FOJI01000012">
    <property type="protein sequence ID" value="SEW35983.1"/>
    <property type="molecule type" value="Genomic_DNA"/>
</dbReference>
<dbReference type="Gene3D" id="3.20.80.10">
    <property type="entry name" value="Regulatory factor, effector binding domain"/>
    <property type="match status" value="1"/>
</dbReference>
<reference evidence="5 6" key="1">
    <citation type="submission" date="2016-10" db="EMBL/GenBank/DDBJ databases">
        <authorList>
            <person name="de Groot N.N."/>
        </authorList>
    </citation>
    <scope>NUCLEOTIDE SEQUENCE [LARGE SCALE GENOMIC DNA]</scope>
    <source>
        <strain evidence="5 6">DSM 9179</strain>
    </source>
</reference>
<dbReference type="SUPFAM" id="SSF55136">
    <property type="entry name" value="Probable bacterial effector-binding domain"/>
    <property type="match status" value="1"/>
</dbReference>
<dbReference type="GO" id="GO:0003700">
    <property type="term" value="F:DNA-binding transcription factor activity"/>
    <property type="evidence" value="ECO:0007669"/>
    <property type="project" value="InterPro"/>
</dbReference>
<gene>
    <name evidence="5" type="ORF">SAMN05421659_11242</name>
</gene>
<dbReference type="SUPFAM" id="SSF46689">
    <property type="entry name" value="Homeodomain-like"/>
    <property type="match status" value="2"/>
</dbReference>
<feature type="domain" description="HTH araC/xylS-type" evidence="4">
    <location>
        <begin position="8"/>
        <end position="106"/>
    </location>
</feature>
<dbReference type="Proteomes" id="UP000199701">
    <property type="component" value="Unassembled WGS sequence"/>
</dbReference>
<dbReference type="Pfam" id="PF12833">
    <property type="entry name" value="HTH_18"/>
    <property type="match status" value="1"/>
</dbReference>
<dbReference type="InterPro" id="IPR009057">
    <property type="entry name" value="Homeodomain-like_sf"/>
</dbReference>
<dbReference type="PRINTS" id="PR00032">
    <property type="entry name" value="HTHARAC"/>
</dbReference>
<dbReference type="STRING" id="99656.SAMN05421659_11242"/>
<evidence type="ECO:0000259" key="4">
    <source>
        <dbReference type="PROSITE" id="PS01124"/>
    </source>
</evidence>
<dbReference type="InterPro" id="IPR050959">
    <property type="entry name" value="MarA-like"/>
</dbReference>
<dbReference type="AlphaFoldDB" id="A0A1I0R5X4"/>
<evidence type="ECO:0000256" key="1">
    <source>
        <dbReference type="ARBA" id="ARBA00023015"/>
    </source>
</evidence>
<dbReference type="InterPro" id="IPR018062">
    <property type="entry name" value="HTH_AraC-typ_CS"/>
</dbReference>
<proteinExistence type="predicted"/>
<organism evidence="5 6">
    <name type="scientific">[Clostridium] fimetarium</name>
    <dbReference type="NCBI Taxonomy" id="99656"/>
    <lineage>
        <taxon>Bacteria</taxon>
        <taxon>Bacillati</taxon>
        <taxon>Bacillota</taxon>
        <taxon>Clostridia</taxon>
        <taxon>Lachnospirales</taxon>
        <taxon>Lachnospiraceae</taxon>
    </lineage>
</organism>
<dbReference type="Gene3D" id="1.10.10.60">
    <property type="entry name" value="Homeodomain-like"/>
    <property type="match status" value="2"/>
</dbReference>
<dbReference type="PROSITE" id="PS00041">
    <property type="entry name" value="HTH_ARAC_FAMILY_1"/>
    <property type="match status" value="1"/>
</dbReference>
<accession>A0A1I0R5X4</accession>
<evidence type="ECO:0000313" key="6">
    <source>
        <dbReference type="Proteomes" id="UP000199701"/>
    </source>
</evidence>
<protein>
    <submittedName>
        <fullName evidence="5">AraC-type DNA-binding protein</fullName>
    </submittedName>
</protein>
<dbReference type="InterPro" id="IPR010499">
    <property type="entry name" value="AraC_E-bd"/>
</dbReference>
<keyword evidence="3" id="KW-0804">Transcription</keyword>
<keyword evidence="2 5" id="KW-0238">DNA-binding</keyword>
<keyword evidence="6" id="KW-1185">Reference proteome</keyword>
<dbReference type="RefSeq" id="WP_092455373.1">
    <property type="nucleotide sequence ID" value="NZ_FOJI01000012.1"/>
</dbReference>
<dbReference type="OrthoDB" id="1650670at2"/>
<evidence type="ECO:0000313" key="5">
    <source>
        <dbReference type="EMBL" id="SEW35983.1"/>
    </source>
</evidence>